<gene>
    <name evidence="1" type="ORF">BV22DRAFT_1046556</name>
</gene>
<reference evidence="1" key="1">
    <citation type="journal article" date="2021" name="New Phytol.">
        <title>Evolutionary innovations through gain and loss of genes in the ectomycorrhizal Boletales.</title>
        <authorList>
            <person name="Wu G."/>
            <person name="Miyauchi S."/>
            <person name="Morin E."/>
            <person name="Kuo A."/>
            <person name="Drula E."/>
            <person name="Varga T."/>
            <person name="Kohler A."/>
            <person name="Feng B."/>
            <person name="Cao Y."/>
            <person name="Lipzen A."/>
            <person name="Daum C."/>
            <person name="Hundley H."/>
            <person name="Pangilinan J."/>
            <person name="Johnson J."/>
            <person name="Barry K."/>
            <person name="LaButti K."/>
            <person name="Ng V."/>
            <person name="Ahrendt S."/>
            <person name="Min B."/>
            <person name="Choi I.G."/>
            <person name="Park H."/>
            <person name="Plett J.M."/>
            <person name="Magnuson J."/>
            <person name="Spatafora J.W."/>
            <person name="Nagy L.G."/>
            <person name="Henrissat B."/>
            <person name="Grigoriev I.V."/>
            <person name="Yang Z.L."/>
            <person name="Xu J."/>
            <person name="Martin F.M."/>
        </authorList>
    </citation>
    <scope>NUCLEOTIDE SEQUENCE</scope>
    <source>
        <strain evidence="1">KUC20120723A-06</strain>
    </source>
</reference>
<name>A0ACB8BJJ7_9AGAM</name>
<keyword evidence="2" id="KW-1185">Reference proteome</keyword>
<evidence type="ECO:0000313" key="2">
    <source>
        <dbReference type="Proteomes" id="UP000790709"/>
    </source>
</evidence>
<organism evidence="1 2">
    <name type="scientific">Leucogyrophana mollusca</name>
    <dbReference type="NCBI Taxonomy" id="85980"/>
    <lineage>
        <taxon>Eukaryota</taxon>
        <taxon>Fungi</taxon>
        <taxon>Dikarya</taxon>
        <taxon>Basidiomycota</taxon>
        <taxon>Agaricomycotina</taxon>
        <taxon>Agaricomycetes</taxon>
        <taxon>Agaricomycetidae</taxon>
        <taxon>Boletales</taxon>
        <taxon>Boletales incertae sedis</taxon>
        <taxon>Leucogyrophana</taxon>
    </lineage>
</organism>
<comment type="caution">
    <text evidence="1">The sequence shown here is derived from an EMBL/GenBank/DDBJ whole genome shotgun (WGS) entry which is preliminary data.</text>
</comment>
<proteinExistence type="predicted"/>
<evidence type="ECO:0000313" key="1">
    <source>
        <dbReference type="EMBL" id="KAH7925707.1"/>
    </source>
</evidence>
<sequence length="142" mass="15532">MSIAGMHLPKTALFIAFAVVTTTGKAVSHKPSCPHIELPKGNTWMLTVFGEEYCGRNHGHNTYHGNQKNPIWGTVCFDIKPLNDKVKSFVFNSSTLHAIDFFSNAGCHGDHLGHSTGSMVKDVVSQKGQTMSSFHITPDFSL</sequence>
<protein>
    <submittedName>
        <fullName evidence="1">Uncharacterized protein</fullName>
    </submittedName>
</protein>
<dbReference type="Proteomes" id="UP000790709">
    <property type="component" value="Unassembled WGS sequence"/>
</dbReference>
<dbReference type="EMBL" id="MU266396">
    <property type="protein sequence ID" value="KAH7925707.1"/>
    <property type="molecule type" value="Genomic_DNA"/>
</dbReference>
<accession>A0ACB8BJJ7</accession>